<dbReference type="InterPro" id="IPR001466">
    <property type="entry name" value="Beta-lactam-related"/>
</dbReference>
<dbReference type="RefSeq" id="WP_146380180.1">
    <property type="nucleotide sequence ID" value="NZ_VOEJ01000001.1"/>
</dbReference>
<dbReference type="AlphaFoldDB" id="A0A563UIT3"/>
<dbReference type="Proteomes" id="UP000320042">
    <property type="component" value="Unassembled WGS sequence"/>
</dbReference>
<accession>A0A563UIT3</accession>
<dbReference type="InterPro" id="IPR050491">
    <property type="entry name" value="AmpC-like"/>
</dbReference>
<name>A0A563UIT3_9SPHI</name>
<evidence type="ECO:0000313" key="2">
    <source>
        <dbReference type="EMBL" id="TWR31282.1"/>
    </source>
</evidence>
<feature type="domain" description="Beta-lactamase-related" evidence="1">
    <location>
        <begin position="156"/>
        <end position="327"/>
    </location>
</feature>
<gene>
    <name evidence="2" type="ORF">FPZ43_02055</name>
</gene>
<dbReference type="OrthoDB" id="9798166at2"/>
<dbReference type="Pfam" id="PF00144">
    <property type="entry name" value="Beta-lactamase"/>
    <property type="match status" value="1"/>
</dbReference>
<evidence type="ECO:0000313" key="3">
    <source>
        <dbReference type="Proteomes" id="UP000320042"/>
    </source>
</evidence>
<dbReference type="PANTHER" id="PTHR46825">
    <property type="entry name" value="D-ALANYL-D-ALANINE-CARBOXYPEPTIDASE/ENDOPEPTIDASE AMPH"/>
    <property type="match status" value="1"/>
</dbReference>
<dbReference type="InterPro" id="IPR012338">
    <property type="entry name" value="Beta-lactam/transpept-like"/>
</dbReference>
<protein>
    <submittedName>
        <fullName evidence="2">Beta-lactamase family protein</fullName>
    </submittedName>
</protein>
<dbReference type="Gene3D" id="3.40.710.10">
    <property type="entry name" value="DD-peptidase/beta-lactamase superfamily"/>
    <property type="match status" value="1"/>
</dbReference>
<evidence type="ECO:0000259" key="1">
    <source>
        <dbReference type="Pfam" id="PF00144"/>
    </source>
</evidence>
<keyword evidence="3" id="KW-1185">Reference proteome</keyword>
<organism evidence="2 3">
    <name type="scientific">Mucilaginibacter pallidiroseus</name>
    <dbReference type="NCBI Taxonomy" id="2599295"/>
    <lineage>
        <taxon>Bacteria</taxon>
        <taxon>Pseudomonadati</taxon>
        <taxon>Bacteroidota</taxon>
        <taxon>Sphingobacteriia</taxon>
        <taxon>Sphingobacteriales</taxon>
        <taxon>Sphingobacteriaceae</taxon>
        <taxon>Mucilaginibacter</taxon>
    </lineage>
</organism>
<comment type="caution">
    <text evidence="2">The sequence shown here is derived from an EMBL/GenBank/DDBJ whole genome shotgun (WGS) entry which is preliminary data.</text>
</comment>
<dbReference type="EMBL" id="VOEJ01000001">
    <property type="protein sequence ID" value="TWR31282.1"/>
    <property type="molecule type" value="Genomic_DNA"/>
</dbReference>
<dbReference type="SUPFAM" id="SSF56601">
    <property type="entry name" value="beta-lactamase/transpeptidase-like"/>
    <property type="match status" value="1"/>
</dbReference>
<sequence>MKQLKSLLYILIFVQTYGYAQSKTPSPAEQQFFKNLTEVYNTNDSATYRKFYSTQLTDAKKIADNVGQMQREFRFGSGKVALKAIEPISATETDLIFQTVAYGSWLRFMWITDSLGHFKEHHMRPIRFSKSFLQAGALSQKQILDSLDGYVQGMVSKKVFAGNVLVANGNHILYNKSYGNDPKGNANKVDKQMDLASMGKLFTTVSVLQLVDKGKLSLADSTGKLMPHLQNKALSGITIKQLLTHTSGMGDYFEDPAYDPMAGKSFTDKDFLPAIENDKPHFAPGKGFRYSNTGFILLGLIIEKISGQKYNDYLQRNICKPVKMVSTLQTGGAGGGTSTVFDLYNFAEALKTNKLLKPATTKLLMNFNEGEWGLGQEYQKLGNEVITGHSGGFINACTELNIYHNTGYVVVILSNSEPPFGHFLSDKIKEFIVRK</sequence>
<dbReference type="PANTHER" id="PTHR46825:SF9">
    <property type="entry name" value="BETA-LACTAMASE-RELATED DOMAIN-CONTAINING PROTEIN"/>
    <property type="match status" value="1"/>
</dbReference>
<proteinExistence type="predicted"/>
<reference evidence="2 3" key="1">
    <citation type="submission" date="2019-07" db="EMBL/GenBank/DDBJ databases">
        <authorList>
            <person name="Kim J."/>
        </authorList>
    </citation>
    <scope>NUCLEOTIDE SEQUENCE [LARGE SCALE GENOMIC DNA]</scope>
    <source>
        <strain evidence="3">dk17</strain>
    </source>
</reference>